<keyword evidence="3" id="KW-1185">Reference proteome</keyword>
<dbReference type="KEGG" id="vg:2846103"/>
<dbReference type="InterPro" id="IPR040835">
    <property type="entry name" value="Nmad5"/>
</dbReference>
<dbReference type="Pfam" id="PF18757">
    <property type="entry name" value="Nmad5"/>
    <property type="match status" value="1"/>
</dbReference>
<protein>
    <submittedName>
        <fullName evidence="2">Gp40</fullName>
    </submittedName>
</protein>
<sequence length="179" mass="20341">MKLTNIDRDVFVKAVMDDVPHVDHQEQARVAIQRKAVELLPPKLRVLYKEFGHWLKHERLWNLPRGIGTINIVSHDDDVTRKQMEADTEFWQSIEKMGADHDAQEKARDALKQKVRGVIYACTTAKQAHERLPEFAKYLPPPDAAVDRTVPVIANLVADLTAAGWPKGKKPAARKAVRK</sequence>
<reference evidence="2 3" key="1">
    <citation type="submission" date="2004-04" db="EMBL/GenBank/DDBJ databases">
        <title>Complete genomic sequence of Burkholderia cepacia complex phage BcepC6B.</title>
        <authorList>
            <person name="Summer E.J."/>
            <person name="Christian B.N."/>
            <person name="Collins J."/>
            <person name="Morrison W."/>
            <person name="Patel P."/>
            <person name="Wells W."/>
            <person name="Mebane L."/>
            <person name="Gonzalez C.F."/>
            <person name="Young R.F."/>
        </authorList>
    </citation>
    <scope>NUCLEOTIDE SEQUENCE [LARGE SCALE GENOMIC DNA]</scope>
</reference>
<proteinExistence type="predicted"/>
<evidence type="ECO:0000313" key="2">
    <source>
        <dbReference type="EMBL" id="AAT38399.1"/>
    </source>
</evidence>
<feature type="domain" description="Nucleotide modification associated" evidence="1">
    <location>
        <begin position="81"/>
        <end position="166"/>
    </location>
</feature>
<dbReference type="Proteomes" id="UP000001297">
    <property type="component" value="Segment"/>
</dbReference>
<gene>
    <name evidence="2" type="primary">g40</name>
</gene>
<accession>Q6J1N7</accession>
<dbReference type="EMBL" id="AY605181">
    <property type="protein sequence ID" value="AAT38399.1"/>
    <property type="molecule type" value="Genomic_DNA"/>
</dbReference>
<evidence type="ECO:0000313" key="3">
    <source>
        <dbReference type="Proteomes" id="UP000001297"/>
    </source>
</evidence>
<evidence type="ECO:0000259" key="1">
    <source>
        <dbReference type="Pfam" id="PF18757"/>
    </source>
</evidence>
<dbReference type="RefSeq" id="YP_024960.1">
    <property type="nucleotide sequence ID" value="NC_005887.1"/>
</dbReference>
<organism evidence="2 3">
    <name type="scientific">Burkholderia phage BcepC6B</name>
    <dbReference type="NCBI Taxonomy" id="2883949"/>
    <lineage>
        <taxon>Viruses</taxon>
        <taxon>Duplodnaviria</taxon>
        <taxon>Heunggongvirae</taxon>
        <taxon>Uroviricota</taxon>
        <taxon>Caudoviricetes</taxon>
        <taxon>Ryyoungvirus</taxon>
        <taxon>Ryyoungvirus bcepC6B</taxon>
    </lineage>
</organism>
<name>Q6J1N7_9CAUD</name>